<protein>
    <recommendedName>
        <fullName evidence="3">Phosphotransferase family enzyme</fullName>
    </recommendedName>
</protein>
<dbReference type="InterPro" id="IPR011009">
    <property type="entry name" value="Kinase-like_dom_sf"/>
</dbReference>
<evidence type="ECO:0008006" key="3">
    <source>
        <dbReference type="Google" id="ProtNLM"/>
    </source>
</evidence>
<evidence type="ECO:0000313" key="1">
    <source>
        <dbReference type="EMBL" id="RZS30509.1"/>
    </source>
</evidence>
<dbReference type="AlphaFoldDB" id="A0A4Q7KDR5"/>
<keyword evidence="2" id="KW-1185">Reference proteome</keyword>
<proteinExistence type="predicted"/>
<dbReference type="SUPFAM" id="SSF56112">
    <property type="entry name" value="Protein kinase-like (PK-like)"/>
    <property type="match status" value="1"/>
</dbReference>
<dbReference type="EMBL" id="SGWQ01000016">
    <property type="protein sequence ID" value="RZS30509.1"/>
    <property type="molecule type" value="Genomic_DNA"/>
</dbReference>
<reference evidence="1 2" key="1">
    <citation type="submission" date="2019-02" db="EMBL/GenBank/DDBJ databases">
        <title>Genomic Encyclopedia of Type Strains, Phase IV (KMG-IV): sequencing the most valuable type-strain genomes for metagenomic binning, comparative biology and taxonomic classification.</title>
        <authorList>
            <person name="Goeker M."/>
        </authorList>
    </citation>
    <scope>NUCLEOTIDE SEQUENCE [LARGE SCALE GENOMIC DNA]</scope>
    <source>
        <strain evidence="1 2">DSM 101727</strain>
    </source>
</reference>
<dbReference type="Proteomes" id="UP000294257">
    <property type="component" value="Unassembled WGS sequence"/>
</dbReference>
<organism evidence="1 2">
    <name type="scientific">Herbihabitans rhizosphaerae</name>
    <dbReference type="NCBI Taxonomy" id="1872711"/>
    <lineage>
        <taxon>Bacteria</taxon>
        <taxon>Bacillati</taxon>
        <taxon>Actinomycetota</taxon>
        <taxon>Actinomycetes</taxon>
        <taxon>Pseudonocardiales</taxon>
        <taxon>Pseudonocardiaceae</taxon>
        <taxon>Herbihabitans</taxon>
    </lineage>
</organism>
<gene>
    <name evidence="1" type="ORF">EV193_11629</name>
</gene>
<sequence>MIVIEHEERLIKRTEQLLGQQVELVANLSFSSRATVLRLRVAGGSTVIVKQHVSEARFHNEKLALTSLPTSISPELITASNGIVIMEDVGDGPSVANLLLANDAAAARNALQSWASSLGKIASHTADEPFGSAVSKDFEHCMRAHADLSKLWEVPLAGAQINELRRIVTSLKTPGPYHILTVSDAACPDNNRVTADGTVRLFDFEYAQRGHAAVDAAYILAPFCSCWCVAPMPSPVTDHMYAAYSAEYPKAQSQEFRNLSIAAAVVLILPGLLRSSIKALEGVTTPQSQPPYSALQRCYLRLDWLSNQDAVAPEFAYFARRLQERVAHRIAIPDISTYPAFVDC</sequence>
<comment type="caution">
    <text evidence="1">The sequence shown here is derived from an EMBL/GenBank/DDBJ whole genome shotgun (WGS) entry which is preliminary data.</text>
</comment>
<accession>A0A4Q7KDR5</accession>
<evidence type="ECO:0000313" key="2">
    <source>
        <dbReference type="Proteomes" id="UP000294257"/>
    </source>
</evidence>
<name>A0A4Q7KDR5_9PSEU</name>